<organism evidence="1 2">
    <name type="scientific">Passalora fulva</name>
    <name type="common">Tomato leaf mold</name>
    <name type="synonym">Cladosporium fulvum</name>
    <dbReference type="NCBI Taxonomy" id="5499"/>
    <lineage>
        <taxon>Eukaryota</taxon>
        <taxon>Fungi</taxon>
        <taxon>Dikarya</taxon>
        <taxon>Ascomycota</taxon>
        <taxon>Pezizomycotina</taxon>
        <taxon>Dothideomycetes</taxon>
        <taxon>Dothideomycetidae</taxon>
        <taxon>Mycosphaerellales</taxon>
        <taxon>Mycosphaerellaceae</taxon>
        <taxon>Fulvia</taxon>
    </lineage>
</organism>
<dbReference type="AlphaFoldDB" id="A0A9Q8PGA1"/>
<gene>
    <name evidence="1" type="ORF">CLAFUR5_09255</name>
</gene>
<reference evidence="1" key="1">
    <citation type="submission" date="2021-12" db="EMBL/GenBank/DDBJ databases">
        <authorList>
            <person name="Zaccaron A."/>
            <person name="Stergiopoulos I."/>
        </authorList>
    </citation>
    <scope>NUCLEOTIDE SEQUENCE</scope>
    <source>
        <strain evidence="1">Race5_Kim</strain>
    </source>
</reference>
<sequence>MSKRKMFRSQALATSWATKTKRAKRRSRCAARKLMAETCPEKAAEVFGMPELMEVRQPYFPYSSLESRAQLTRAQHILTFVSPKDVLTALQTTRSMRNTVQGSSKLKTKAFGLMPDPDSFFAAPMWKPTLQSSWEPSPSQGTVDQLFGTFALATRSPQVSQEWCSQFQHLYFDLGPRHLIRAFVKIYSFLSDVTTTRLTPQQRQLIPIQPAVREIKYWDFCTVFSCRSASDRTGRARGGTIYPQTGSEIITFGDLEDDANRFAKAHHFCAPHSLADACIFFYADVTLKDDDPCMIRHQQTQATRQEIA</sequence>
<name>A0A9Q8PGA1_PASFU</name>
<protein>
    <submittedName>
        <fullName evidence="1">Uncharacterized protein</fullName>
    </submittedName>
</protein>
<dbReference type="KEGG" id="ffu:CLAFUR5_09255"/>
<evidence type="ECO:0000313" key="2">
    <source>
        <dbReference type="Proteomes" id="UP000756132"/>
    </source>
</evidence>
<dbReference type="RefSeq" id="XP_047766223.1">
    <property type="nucleotide sequence ID" value="XM_047908403.1"/>
</dbReference>
<dbReference type="EMBL" id="CP090171">
    <property type="protein sequence ID" value="UJO21857.1"/>
    <property type="molecule type" value="Genomic_DNA"/>
</dbReference>
<proteinExistence type="predicted"/>
<dbReference type="Proteomes" id="UP000756132">
    <property type="component" value="Chromosome 9"/>
</dbReference>
<reference evidence="1" key="2">
    <citation type="journal article" date="2022" name="Microb. Genom.">
        <title>A chromosome-scale genome assembly of the tomato pathogen Cladosporium fulvum reveals a compartmentalized genome architecture and the presence of a dispensable chromosome.</title>
        <authorList>
            <person name="Zaccaron A.Z."/>
            <person name="Chen L.H."/>
            <person name="Samaras A."/>
            <person name="Stergiopoulos I."/>
        </authorList>
    </citation>
    <scope>NUCLEOTIDE SEQUENCE</scope>
    <source>
        <strain evidence="1">Race5_Kim</strain>
    </source>
</reference>
<evidence type="ECO:0000313" key="1">
    <source>
        <dbReference type="EMBL" id="UJO21857.1"/>
    </source>
</evidence>
<dbReference type="GeneID" id="71989133"/>
<accession>A0A9Q8PGA1</accession>
<keyword evidence="2" id="KW-1185">Reference proteome</keyword>